<dbReference type="PANTHER" id="PTHR46390">
    <property type="entry name" value="MANNOSE-1-PHOSPHATE GUANYLYLTRANSFERASE"/>
    <property type="match status" value="1"/>
</dbReference>
<dbReference type="InterPro" id="IPR051161">
    <property type="entry name" value="Mannose-6P_isomerase_type2"/>
</dbReference>
<keyword evidence="5" id="KW-0547">Nucleotide-binding</keyword>
<reference evidence="10 11" key="1">
    <citation type="journal article" date="2011" name="J. Bacteriol.">
        <title>Genome sequence of 'Pedosphaera parvula' Ellin514, an aerobic Verrucomicrobial isolate from pasture soil.</title>
        <authorList>
            <person name="Kant R."/>
            <person name="van Passel M.W."/>
            <person name="Sangwan P."/>
            <person name="Palva A."/>
            <person name="Lucas S."/>
            <person name="Copeland A."/>
            <person name="Lapidus A."/>
            <person name="Glavina Del Rio T."/>
            <person name="Dalin E."/>
            <person name="Tice H."/>
            <person name="Bruce D."/>
            <person name="Goodwin L."/>
            <person name="Pitluck S."/>
            <person name="Chertkov O."/>
            <person name="Larimer F.W."/>
            <person name="Land M.L."/>
            <person name="Hauser L."/>
            <person name="Brettin T.S."/>
            <person name="Detter J.C."/>
            <person name="Han S."/>
            <person name="de Vos W.M."/>
            <person name="Janssen P.H."/>
            <person name="Smidt H."/>
        </authorList>
    </citation>
    <scope>NUCLEOTIDE SEQUENCE [LARGE SCALE GENOMIC DNA]</scope>
    <source>
        <strain evidence="10 11">Ellin514</strain>
    </source>
</reference>
<comment type="similarity">
    <text evidence="1">Belongs to the mannose-6-phosphate isomerase type 2 family.</text>
</comment>
<keyword evidence="11" id="KW-1185">Reference proteome</keyword>
<dbReference type="AlphaFoldDB" id="B9XIV7"/>
<protein>
    <recommendedName>
        <fullName evidence="2">mannose-1-phosphate guanylyltransferase</fullName>
        <ecNumber evidence="2">2.7.7.13</ecNumber>
    </recommendedName>
</protein>
<keyword evidence="3 10" id="KW-0808">Transferase</keyword>
<dbReference type="SUPFAM" id="SSF159283">
    <property type="entry name" value="Guanosine diphospho-D-mannose pyrophosphorylase/mannose-6-phosphate isomerase linker domain"/>
    <property type="match status" value="1"/>
</dbReference>
<sequence length="376" mass="41817">MRGKTDTNNRYVIIMAGGKGERFWPVSRQKTPKQLITLLGKRSFLQQAVDRVLPLVPLKNIIIITNEVQAPTVRKQLPKLPKENIIAEPCGRDTCAAVTLGAAIVGARSTTAVMAVLPADHVIPEEKKFQQVLSDAFNLAARGQVIVTIGIKPTEAATGYGYIHTGAALPTPEGAKPSKTTFYKAERFVEKPDYDRAVEYLNSGQYRWNAGMFIWSFVTVTEGLQKHQPEMYEACQRWFKVANNPAKLKRVLEKEYPNIKKISIDFALMEHAQNVVVADGSFEWDDLGSWTALARHLKPDAEGNCAVGDFIHVDAARNIIFDARTKNRTPIAVVGLRDSILVQTDDAILLAHKSQAQKIKELVVKLTNDKAYKKLV</sequence>
<dbReference type="Pfam" id="PF00483">
    <property type="entry name" value="NTP_transferase"/>
    <property type="match status" value="1"/>
</dbReference>
<dbReference type="OrthoDB" id="9806359at2"/>
<dbReference type="InterPro" id="IPR029044">
    <property type="entry name" value="Nucleotide-diphossugar_trans"/>
</dbReference>
<dbReference type="CDD" id="cd02509">
    <property type="entry name" value="GDP-M1P_Guanylyltransferase"/>
    <property type="match status" value="1"/>
</dbReference>
<dbReference type="PANTHER" id="PTHR46390:SF1">
    <property type="entry name" value="MANNOSE-1-PHOSPHATE GUANYLYLTRANSFERASE"/>
    <property type="match status" value="1"/>
</dbReference>
<dbReference type="Proteomes" id="UP000003688">
    <property type="component" value="Unassembled WGS sequence"/>
</dbReference>
<comment type="caution">
    <text evidence="10">The sequence shown here is derived from an EMBL/GenBank/DDBJ whole genome shotgun (WGS) entry which is preliminary data.</text>
</comment>
<comment type="catalytic activity">
    <reaction evidence="7">
        <text>alpha-D-mannose 1-phosphate + GTP + H(+) = GDP-alpha-D-mannose + diphosphate</text>
        <dbReference type="Rhea" id="RHEA:15229"/>
        <dbReference type="ChEBI" id="CHEBI:15378"/>
        <dbReference type="ChEBI" id="CHEBI:33019"/>
        <dbReference type="ChEBI" id="CHEBI:37565"/>
        <dbReference type="ChEBI" id="CHEBI:57527"/>
        <dbReference type="ChEBI" id="CHEBI:58409"/>
        <dbReference type="EC" id="2.7.7.13"/>
    </reaction>
</comment>
<evidence type="ECO:0000256" key="2">
    <source>
        <dbReference type="ARBA" id="ARBA00012387"/>
    </source>
</evidence>
<feature type="domain" description="MannoseP isomerase/GMP-like beta-helix" evidence="9">
    <location>
        <begin position="309"/>
        <end position="366"/>
    </location>
</feature>
<evidence type="ECO:0000259" key="8">
    <source>
        <dbReference type="Pfam" id="PF00483"/>
    </source>
</evidence>
<dbReference type="InterPro" id="IPR005835">
    <property type="entry name" value="NTP_transferase_dom"/>
</dbReference>
<evidence type="ECO:0000256" key="5">
    <source>
        <dbReference type="ARBA" id="ARBA00022741"/>
    </source>
</evidence>
<evidence type="ECO:0000256" key="1">
    <source>
        <dbReference type="ARBA" id="ARBA00006115"/>
    </source>
</evidence>
<dbReference type="EC" id="2.7.7.13" evidence="2"/>
<name>B9XIV7_PEDPL</name>
<dbReference type="FunFam" id="3.90.550.10:FF:000046">
    <property type="entry name" value="Mannose-1-phosphate guanylyltransferase (GDP)"/>
    <property type="match status" value="1"/>
</dbReference>
<evidence type="ECO:0000256" key="4">
    <source>
        <dbReference type="ARBA" id="ARBA00022695"/>
    </source>
</evidence>
<evidence type="ECO:0000256" key="6">
    <source>
        <dbReference type="ARBA" id="ARBA00023134"/>
    </source>
</evidence>
<keyword evidence="4 10" id="KW-0548">Nucleotidyltransferase</keyword>
<dbReference type="Pfam" id="PF22640">
    <property type="entry name" value="ManC_GMP_beta-helix"/>
    <property type="match status" value="1"/>
</dbReference>
<evidence type="ECO:0000259" key="9">
    <source>
        <dbReference type="Pfam" id="PF22640"/>
    </source>
</evidence>
<dbReference type="GO" id="GO:0005525">
    <property type="term" value="F:GTP binding"/>
    <property type="evidence" value="ECO:0007669"/>
    <property type="project" value="UniProtKB-KW"/>
</dbReference>
<organism evidence="10 11">
    <name type="scientific">Pedosphaera parvula (strain Ellin514)</name>
    <dbReference type="NCBI Taxonomy" id="320771"/>
    <lineage>
        <taxon>Bacteria</taxon>
        <taxon>Pseudomonadati</taxon>
        <taxon>Verrucomicrobiota</taxon>
        <taxon>Pedosphaerae</taxon>
        <taxon>Pedosphaerales</taxon>
        <taxon>Pedosphaeraceae</taxon>
        <taxon>Pedosphaera</taxon>
    </lineage>
</organism>
<accession>B9XIV7</accession>
<dbReference type="EMBL" id="ABOX02000019">
    <property type="protein sequence ID" value="EEF60184.1"/>
    <property type="molecule type" value="Genomic_DNA"/>
</dbReference>
<dbReference type="Gene3D" id="3.90.550.10">
    <property type="entry name" value="Spore Coat Polysaccharide Biosynthesis Protein SpsA, Chain A"/>
    <property type="match status" value="1"/>
</dbReference>
<evidence type="ECO:0000313" key="11">
    <source>
        <dbReference type="Proteomes" id="UP000003688"/>
    </source>
</evidence>
<keyword evidence="6" id="KW-0342">GTP-binding</keyword>
<dbReference type="SUPFAM" id="SSF53448">
    <property type="entry name" value="Nucleotide-diphospho-sugar transferases"/>
    <property type="match status" value="1"/>
</dbReference>
<dbReference type="STRING" id="320771.Cflav_PD3243"/>
<evidence type="ECO:0000256" key="3">
    <source>
        <dbReference type="ARBA" id="ARBA00022679"/>
    </source>
</evidence>
<dbReference type="InterPro" id="IPR049577">
    <property type="entry name" value="GMPP_N"/>
</dbReference>
<evidence type="ECO:0000313" key="10">
    <source>
        <dbReference type="EMBL" id="EEF60184.1"/>
    </source>
</evidence>
<dbReference type="RefSeq" id="WP_007415750.1">
    <property type="nucleotide sequence ID" value="NZ_ABOX02000019.1"/>
</dbReference>
<proteinExistence type="inferred from homology"/>
<evidence type="ECO:0000256" key="7">
    <source>
        <dbReference type="ARBA" id="ARBA00047343"/>
    </source>
</evidence>
<feature type="domain" description="Nucleotidyl transferase" evidence="8">
    <location>
        <begin position="12"/>
        <end position="295"/>
    </location>
</feature>
<gene>
    <name evidence="10" type="ORF">Cflav_PD3243</name>
</gene>
<dbReference type="InterPro" id="IPR054566">
    <property type="entry name" value="ManC/GMP-like_b-helix"/>
</dbReference>
<dbReference type="GO" id="GO:0009298">
    <property type="term" value="P:GDP-mannose biosynthetic process"/>
    <property type="evidence" value="ECO:0007669"/>
    <property type="project" value="TreeGrafter"/>
</dbReference>
<dbReference type="GO" id="GO:0004475">
    <property type="term" value="F:mannose-1-phosphate guanylyltransferase (GTP) activity"/>
    <property type="evidence" value="ECO:0007669"/>
    <property type="project" value="UniProtKB-EC"/>
</dbReference>